<keyword evidence="1" id="KW-0175">Coiled coil</keyword>
<organism evidence="2 3">
    <name type="scientific">Goekera deserti</name>
    <dbReference type="NCBI Taxonomy" id="2497753"/>
    <lineage>
        <taxon>Bacteria</taxon>
        <taxon>Bacillati</taxon>
        <taxon>Actinomycetota</taxon>
        <taxon>Actinomycetes</taxon>
        <taxon>Geodermatophilales</taxon>
        <taxon>Geodermatophilaceae</taxon>
        <taxon>Goekera</taxon>
    </lineage>
</organism>
<dbReference type="EMBL" id="JAAGWK010000016">
    <property type="protein sequence ID" value="NEL54833.1"/>
    <property type="molecule type" value="Genomic_DNA"/>
</dbReference>
<dbReference type="RefSeq" id="WP_162392105.1">
    <property type="nucleotide sequence ID" value="NZ_JAABOZ010000001.1"/>
</dbReference>
<evidence type="ECO:0000256" key="1">
    <source>
        <dbReference type="SAM" id="Coils"/>
    </source>
</evidence>
<reference evidence="2 3" key="1">
    <citation type="submission" date="2020-02" db="EMBL/GenBank/DDBJ databases">
        <title>The whole genome sequence of CPCC 205119.</title>
        <authorList>
            <person name="Jiang Z."/>
        </authorList>
    </citation>
    <scope>NUCLEOTIDE SEQUENCE [LARGE SCALE GENOMIC DNA]</scope>
    <source>
        <strain evidence="2 3">CPCC 205119</strain>
    </source>
</reference>
<gene>
    <name evidence="2" type="ORF">G1H19_12555</name>
</gene>
<evidence type="ECO:0000313" key="2">
    <source>
        <dbReference type="EMBL" id="NEL54833.1"/>
    </source>
</evidence>
<feature type="coiled-coil region" evidence="1">
    <location>
        <begin position="34"/>
        <end position="61"/>
    </location>
</feature>
<sequence>MIDFRYHLVSLIAVFLAIALGIVIGTTALNGRLVDNLESQVSGLQEDKRTLEDTNQGLQARLDDVGAFEEAVAPSLVGDTLTGRSVLLVLADDVATEVVDEVSSLLGSAGATVTGTVSITEAYSDPTVAPSLESYVNGPGVPTGVQPTPSSDTGELVAGVLAQVLMTPPAESGQPPAAQTSGELASVLSALAGLDVLSYDTAPTERADFAVVLGTGPLGVGGDADATALLQLVTALDTEGSGVVVAGDAASATGGLVAAVRADATVSAAVSTVDNVDTAAGRISTVLALPAEARALSGAYGTGEDTEPAPPVQQ</sequence>
<comment type="caution">
    <text evidence="2">The sequence shown here is derived from an EMBL/GenBank/DDBJ whole genome shotgun (WGS) entry which is preliminary data.</text>
</comment>
<dbReference type="Pfam" id="PF11382">
    <property type="entry name" value="MctB"/>
    <property type="match status" value="1"/>
</dbReference>
<proteinExistence type="predicted"/>
<dbReference type="InterPro" id="IPR021522">
    <property type="entry name" value="MctB"/>
</dbReference>
<dbReference type="GO" id="GO:0016020">
    <property type="term" value="C:membrane"/>
    <property type="evidence" value="ECO:0007669"/>
    <property type="project" value="InterPro"/>
</dbReference>
<keyword evidence="3" id="KW-1185">Reference proteome</keyword>
<dbReference type="Proteomes" id="UP000470470">
    <property type="component" value="Unassembled WGS sequence"/>
</dbReference>
<protein>
    <submittedName>
        <fullName evidence="2">Copper transporter</fullName>
    </submittedName>
</protein>
<dbReference type="AlphaFoldDB" id="A0A7K3WH38"/>
<dbReference type="GO" id="GO:0055070">
    <property type="term" value="P:copper ion homeostasis"/>
    <property type="evidence" value="ECO:0007669"/>
    <property type="project" value="InterPro"/>
</dbReference>
<evidence type="ECO:0000313" key="3">
    <source>
        <dbReference type="Proteomes" id="UP000470470"/>
    </source>
</evidence>
<name>A0A7K3WH38_9ACTN</name>
<accession>A0A7K3WH38</accession>